<accession>A0A9W4NXP9</accession>
<feature type="transmembrane region" description="Helical" evidence="7">
    <location>
        <begin position="319"/>
        <end position="338"/>
    </location>
</feature>
<dbReference type="Pfam" id="PF00324">
    <property type="entry name" value="AA_permease"/>
    <property type="match status" value="1"/>
</dbReference>
<feature type="transmembrane region" description="Helical" evidence="7">
    <location>
        <begin position="116"/>
        <end position="133"/>
    </location>
</feature>
<comment type="caution">
    <text evidence="9">The sequence shown here is derived from an EMBL/GenBank/DDBJ whole genome shotgun (WGS) entry which is preliminary data.</text>
</comment>
<evidence type="ECO:0000256" key="6">
    <source>
        <dbReference type="ARBA" id="ARBA00023136"/>
    </source>
</evidence>
<dbReference type="Proteomes" id="UP001152592">
    <property type="component" value="Unassembled WGS sequence"/>
</dbReference>
<feature type="transmembrane region" description="Helical" evidence="7">
    <location>
        <begin position="278"/>
        <end position="299"/>
    </location>
</feature>
<feature type="transmembrane region" description="Helical" evidence="7">
    <location>
        <begin position="417"/>
        <end position="436"/>
    </location>
</feature>
<evidence type="ECO:0000256" key="4">
    <source>
        <dbReference type="ARBA" id="ARBA00022970"/>
    </source>
</evidence>
<feature type="transmembrane region" description="Helical" evidence="7">
    <location>
        <begin position="493"/>
        <end position="513"/>
    </location>
</feature>
<dbReference type="EMBL" id="CAJVPD010000295">
    <property type="protein sequence ID" value="CAG8427964.1"/>
    <property type="molecule type" value="Genomic_DNA"/>
</dbReference>
<name>A0A9W4NXP9_9EURO</name>
<evidence type="ECO:0000256" key="5">
    <source>
        <dbReference type="ARBA" id="ARBA00022989"/>
    </source>
</evidence>
<feature type="domain" description="Amino acid permease/ SLC12A" evidence="8">
    <location>
        <begin position="88"/>
        <end position="551"/>
    </location>
</feature>
<dbReference type="PROSITE" id="PS00218">
    <property type="entry name" value="AMINO_ACID_PERMEASE_1"/>
    <property type="match status" value="1"/>
</dbReference>
<keyword evidence="3 7" id="KW-0812">Transmembrane</keyword>
<sequence length="586" mass="64119">MRERWKADVVLESDLRFSQKRARPQIWCSNNFWRHWAIMATTEKHGFDDEKVQPAPDTDFTYDVDPKSEFELGVGGRAPLQRRLRNYHVTMIGFCSGIGTGLFVGTGSAYAKAGPAGLLLAYIVVGMILWAVMQSIAELATVFPTAGSFPHWATRFVDPAVGFSLAISYGYCYTIAIASEVSAAAVIVSYWTDITPAVVITVGLVLILWINLMSVRFYGESEVFGGGVKVLCFIGLVFVSLVITAGGGPTGDAIGFRYWNNPGPWTNYNGVTGPAGHFFGFLSSFVNASFSFIGVETVVITASESVDPHRAIPKAARRVTYRIAFFYILGALLIGIIVDPRSPGLVSGDDNAASSPFVIAISNAGIKALPSIVNACILIAAWSAGNSYCWVGSRMIVAMTTDRQLPQIFGRVDKNGVPYVAVIASWLFGPLAYLSLGSGGAAQAFTWLLNLSTVAGLIAWATLCFCYIRFYAAMKKQNVSRDTLPWKAPFQPYAAWFGFIGSTIITLVAGFPVFLKGNWNTSDFIASYIGIPIFIVPIILWKLFYRTKFERAANIDLWSGRLQDGEITRDETPRTGFLQKVSDWLF</sequence>
<dbReference type="PIRSF" id="PIRSF006060">
    <property type="entry name" value="AA_transporter"/>
    <property type="match status" value="1"/>
</dbReference>
<comment type="subcellular location">
    <subcellularLocation>
        <location evidence="1">Membrane</location>
        <topology evidence="1">Multi-pass membrane protein</topology>
    </subcellularLocation>
</comment>
<organism evidence="9 10">
    <name type="scientific">Penicillium salamii</name>
    <dbReference type="NCBI Taxonomy" id="1612424"/>
    <lineage>
        <taxon>Eukaryota</taxon>
        <taxon>Fungi</taxon>
        <taxon>Dikarya</taxon>
        <taxon>Ascomycota</taxon>
        <taxon>Pezizomycotina</taxon>
        <taxon>Eurotiomycetes</taxon>
        <taxon>Eurotiomycetidae</taxon>
        <taxon>Eurotiales</taxon>
        <taxon>Aspergillaceae</taxon>
        <taxon>Penicillium</taxon>
    </lineage>
</organism>
<dbReference type="AlphaFoldDB" id="A0A9W4NXP9"/>
<gene>
    <name evidence="9" type="ORF">PSALAMII_LOCUS10524</name>
</gene>
<evidence type="ECO:0000259" key="8">
    <source>
        <dbReference type="Pfam" id="PF00324"/>
    </source>
</evidence>
<feature type="transmembrane region" description="Helical" evidence="7">
    <location>
        <begin position="525"/>
        <end position="545"/>
    </location>
</feature>
<dbReference type="FunFam" id="1.20.1740.10:FF:000006">
    <property type="entry name" value="General amino acid permease"/>
    <property type="match status" value="1"/>
</dbReference>
<evidence type="ECO:0000256" key="2">
    <source>
        <dbReference type="ARBA" id="ARBA00022448"/>
    </source>
</evidence>
<feature type="transmembrane region" description="Helical" evidence="7">
    <location>
        <begin position="230"/>
        <end position="258"/>
    </location>
</feature>
<evidence type="ECO:0000313" key="10">
    <source>
        <dbReference type="Proteomes" id="UP001152592"/>
    </source>
</evidence>
<dbReference type="PANTHER" id="PTHR43341:SF21">
    <property type="entry name" value="GENERAL AMINO ACID PERMEASE-RELATED"/>
    <property type="match status" value="1"/>
</dbReference>
<dbReference type="GO" id="GO:0016020">
    <property type="term" value="C:membrane"/>
    <property type="evidence" value="ECO:0007669"/>
    <property type="project" value="UniProtKB-SubCell"/>
</dbReference>
<keyword evidence="2" id="KW-0813">Transport</keyword>
<keyword evidence="5 7" id="KW-1133">Transmembrane helix</keyword>
<dbReference type="OrthoDB" id="3900342at2759"/>
<keyword evidence="4" id="KW-0029">Amino-acid transport</keyword>
<evidence type="ECO:0000256" key="7">
    <source>
        <dbReference type="SAM" id="Phobius"/>
    </source>
</evidence>
<keyword evidence="6 7" id="KW-0472">Membrane</keyword>
<feature type="transmembrane region" description="Helical" evidence="7">
    <location>
        <begin position="372"/>
        <end position="397"/>
    </location>
</feature>
<dbReference type="PANTHER" id="PTHR43341">
    <property type="entry name" value="AMINO ACID PERMEASE"/>
    <property type="match status" value="1"/>
</dbReference>
<feature type="transmembrane region" description="Helical" evidence="7">
    <location>
        <begin position="448"/>
        <end position="472"/>
    </location>
</feature>
<dbReference type="InterPro" id="IPR004840">
    <property type="entry name" value="Amino_acid_permease_CS"/>
</dbReference>
<reference evidence="9" key="1">
    <citation type="submission" date="2021-07" db="EMBL/GenBank/DDBJ databases">
        <authorList>
            <person name="Branca A.L. A."/>
        </authorList>
    </citation>
    <scope>NUCLEOTIDE SEQUENCE</scope>
</reference>
<feature type="transmembrane region" description="Helical" evidence="7">
    <location>
        <begin position="87"/>
        <end position="110"/>
    </location>
</feature>
<dbReference type="InterPro" id="IPR050524">
    <property type="entry name" value="APC_YAT"/>
</dbReference>
<protein>
    <recommendedName>
        <fullName evidence="8">Amino acid permease/ SLC12A domain-containing protein</fullName>
    </recommendedName>
</protein>
<dbReference type="Gene3D" id="1.20.1740.10">
    <property type="entry name" value="Amino acid/polyamine transporter I"/>
    <property type="match status" value="1"/>
</dbReference>
<feature type="transmembrane region" description="Helical" evidence="7">
    <location>
        <begin position="197"/>
        <end position="218"/>
    </location>
</feature>
<dbReference type="GO" id="GO:0015171">
    <property type="term" value="F:amino acid transmembrane transporter activity"/>
    <property type="evidence" value="ECO:0007669"/>
    <property type="project" value="TreeGrafter"/>
</dbReference>
<proteinExistence type="predicted"/>
<evidence type="ECO:0000256" key="1">
    <source>
        <dbReference type="ARBA" id="ARBA00004141"/>
    </source>
</evidence>
<evidence type="ECO:0000256" key="3">
    <source>
        <dbReference type="ARBA" id="ARBA00022692"/>
    </source>
</evidence>
<evidence type="ECO:0000313" key="9">
    <source>
        <dbReference type="EMBL" id="CAG8427964.1"/>
    </source>
</evidence>
<dbReference type="InterPro" id="IPR004841">
    <property type="entry name" value="AA-permease/SLC12A_dom"/>
</dbReference>